<comment type="caution">
    <text evidence="4">The sequence shown here is derived from an EMBL/GenBank/DDBJ whole genome shotgun (WGS) entry which is preliminary data.</text>
</comment>
<name>A0ABV7FJ81_9GAMM</name>
<dbReference type="Gene3D" id="3.40.50.2300">
    <property type="match status" value="1"/>
</dbReference>
<dbReference type="PANTHER" id="PTHR44591">
    <property type="entry name" value="STRESS RESPONSE REGULATOR PROTEIN 1"/>
    <property type="match status" value="1"/>
</dbReference>
<evidence type="ECO:0000256" key="2">
    <source>
        <dbReference type="PROSITE-ProRule" id="PRU00169"/>
    </source>
</evidence>
<protein>
    <submittedName>
        <fullName evidence="4">Response regulator</fullName>
    </submittedName>
</protein>
<feature type="modified residue" description="4-aspartylphosphate" evidence="2">
    <location>
        <position position="102"/>
    </location>
</feature>
<dbReference type="InterPro" id="IPR050595">
    <property type="entry name" value="Bact_response_regulator"/>
</dbReference>
<evidence type="ECO:0000256" key="1">
    <source>
        <dbReference type="ARBA" id="ARBA00022553"/>
    </source>
</evidence>
<evidence type="ECO:0000259" key="3">
    <source>
        <dbReference type="PROSITE" id="PS50110"/>
    </source>
</evidence>
<feature type="domain" description="Response regulatory" evidence="3">
    <location>
        <begin position="13"/>
        <end position="165"/>
    </location>
</feature>
<dbReference type="PANTHER" id="PTHR44591:SF3">
    <property type="entry name" value="RESPONSE REGULATORY DOMAIN-CONTAINING PROTEIN"/>
    <property type="match status" value="1"/>
</dbReference>
<reference evidence="5" key="1">
    <citation type="journal article" date="2019" name="Int. J. Syst. Evol. Microbiol.">
        <title>The Global Catalogue of Microorganisms (GCM) 10K type strain sequencing project: providing services to taxonomists for standard genome sequencing and annotation.</title>
        <authorList>
            <consortium name="The Broad Institute Genomics Platform"/>
            <consortium name="The Broad Institute Genome Sequencing Center for Infectious Disease"/>
            <person name="Wu L."/>
            <person name="Ma J."/>
        </authorList>
    </citation>
    <scope>NUCLEOTIDE SEQUENCE [LARGE SCALE GENOMIC DNA]</scope>
    <source>
        <strain evidence="5">KCTC 52237</strain>
    </source>
</reference>
<proteinExistence type="predicted"/>
<organism evidence="4 5">
    <name type="scientific">Cellvibrio fontiphilus</name>
    <dbReference type="NCBI Taxonomy" id="1815559"/>
    <lineage>
        <taxon>Bacteria</taxon>
        <taxon>Pseudomonadati</taxon>
        <taxon>Pseudomonadota</taxon>
        <taxon>Gammaproteobacteria</taxon>
        <taxon>Cellvibrionales</taxon>
        <taxon>Cellvibrionaceae</taxon>
        <taxon>Cellvibrio</taxon>
    </lineage>
</organism>
<dbReference type="EMBL" id="JBHRTF010000004">
    <property type="protein sequence ID" value="MFC3115959.1"/>
    <property type="molecule type" value="Genomic_DNA"/>
</dbReference>
<accession>A0ABV7FJ81</accession>
<dbReference type="RefSeq" id="WP_378118773.1">
    <property type="nucleotide sequence ID" value="NZ_JBHRTF010000004.1"/>
</dbReference>
<dbReference type="InterPro" id="IPR001789">
    <property type="entry name" value="Sig_transdc_resp-reg_receiver"/>
</dbReference>
<gene>
    <name evidence="4" type="ORF">ACFODX_10350</name>
</gene>
<dbReference type="Proteomes" id="UP001595555">
    <property type="component" value="Unassembled WGS sequence"/>
</dbReference>
<sequence>MKSRIPLFFYPAQIVFIDDNPDFLASLEMIFAGDFNLKLFDDTKQALAYINAPKPDAQHSHKKNTPELSGDSDKWVKKVLNHSHLKGRNTERDMEISIVVADFSMPGLNGIELCKKITNPAIKKILLTGHATPSDAVNAFNENIIHYYIKKSDDNMLEQLTNAINKLQNAYFQDLTSHIKAEAVEVNTPFFADTQLAEYFQNVCNERDVKEYFYLPNPSRFMLKTRDNNELLCLIYTEEDIAEHLKILEEEEAPGDLILRIASRDFIPLFNSEDGFYEPESFNHSVQLFPAERVAGKTNYYCAVIPQHEPAAEPTPIIPFASHRQLH</sequence>
<dbReference type="SUPFAM" id="SSF52172">
    <property type="entry name" value="CheY-like"/>
    <property type="match status" value="1"/>
</dbReference>
<dbReference type="PROSITE" id="PS50110">
    <property type="entry name" value="RESPONSE_REGULATORY"/>
    <property type="match status" value="1"/>
</dbReference>
<evidence type="ECO:0000313" key="4">
    <source>
        <dbReference type="EMBL" id="MFC3115959.1"/>
    </source>
</evidence>
<keyword evidence="1 2" id="KW-0597">Phosphoprotein</keyword>
<dbReference type="InterPro" id="IPR011006">
    <property type="entry name" value="CheY-like_superfamily"/>
</dbReference>
<keyword evidence="5" id="KW-1185">Reference proteome</keyword>
<dbReference type="Pfam" id="PF00072">
    <property type="entry name" value="Response_reg"/>
    <property type="match status" value="1"/>
</dbReference>
<evidence type="ECO:0000313" key="5">
    <source>
        <dbReference type="Proteomes" id="UP001595555"/>
    </source>
</evidence>